<gene>
    <name evidence="6" type="ORF">C3928_09585</name>
</gene>
<comment type="cofactor">
    <cofactor evidence="1">
        <name>Fe(2+)</name>
        <dbReference type="ChEBI" id="CHEBI:29033"/>
    </cofactor>
</comment>
<keyword evidence="4" id="KW-0560">Oxidoreductase</keyword>
<dbReference type="Proteomes" id="UP000239239">
    <property type="component" value="Unassembled WGS sequence"/>
</dbReference>
<dbReference type="PROSITE" id="PS51184">
    <property type="entry name" value="JMJC"/>
    <property type="match status" value="1"/>
</dbReference>
<evidence type="ECO:0000313" key="6">
    <source>
        <dbReference type="EMBL" id="PPK30306.1"/>
    </source>
</evidence>
<keyword evidence="5" id="KW-0408">Iron</keyword>
<dbReference type="PANTHER" id="PTHR13096">
    <property type="entry name" value="MINA53 MYC INDUCED NUCLEAR ANTIGEN"/>
    <property type="match status" value="1"/>
</dbReference>
<dbReference type="Gene3D" id="2.60.120.650">
    <property type="entry name" value="Cupin"/>
    <property type="match status" value="1"/>
</dbReference>
<evidence type="ECO:0000256" key="2">
    <source>
        <dbReference type="ARBA" id="ARBA00022723"/>
    </source>
</evidence>
<name>A0A2S6EYR3_LEGPN</name>
<dbReference type="GO" id="GO:0046872">
    <property type="term" value="F:metal ion binding"/>
    <property type="evidence" value="ECO:0007669"/>
    <property type="project" value="UniProtKB-KW"/>
</dbReference>
<evidence type="ECO:0000256" key="3">
    <source>
        <dbReference type="ARBA" id="ARBA00022964"/>
    </source>
</evidence>
<proteinExistence type="predicted"/>
<dbReference type="Gene3D" id="3.40.366.30">
    <property type="entry name" value="50S ribosomal protein L16 arginine hydroxylase, Chain A, Domain 2"/>
    <property type="match status" value="1"/>
</dbReference>
<keyword evidence="3" id="KW-0223">Dioxygenase</keyword>
<dbReference type="Pfam" id="PF08007">
    <property type="entry name" value="JmjC_2"/>
    <property type="match status" value="1"/>
</dbReference>
<dbReference type="EMBL" id="PQWY01000012">
    <property type="protein sequence ID" value="PPK30306.1"/>
    <property type="molecule type" value="Genomic_DNA"/>
</dbReference>
<dbReference type="GO" id="GO:0016706">
    <property type="term" value="F:2-oxoglutarate-dependent dioxygenase activity"/>
    <property type="evidence" value="ECO:0007669"/>
    <property type="project" value="TreeGrafter"/>
</dbReference>
<dbReference type="Pfam" id="PF20514">
    <property type="entry name" value="WHD_ROXA"/>
    <property type="match status" value="1"/>
</dbReference>
<dbReference type="InterPro" id="IPR003347">
    <property type="entry name" value="JmjC_dom"/>
</dbReference>
<evidence type="ECO:0000256" key="4">
    <source>
        <dbReference type="ARBA" id="ARBA00023002"/>
    </source>
</evidence>
<evidence type="ECO:0000313" key="7">
    <source>
        <dbReference type="Proteomes" id="UP000239239"/>
    </source>
</evidence>
<comment type="caution">
    <text evidence="6">The sequence shown here is derived from an EMBL/GenBank/DDBJ whole genome shotgun (WGS) entry which is preliminary data.</text>
</comment>
<organism evidence="6 7">
    <name type="scientific">Legionella pneumophila</name>
    <dbReference type="NCBI Taxonomy" id="446"/>
    <lineage>
        <taxon>Bacteria</taxon>
        <taxon>Pseudomonadati</taxon>
        <taxon>Pseudomonadota</taxon>
        <taxon>Gammaproteobacteria</taxon>
        <taxon>Legionellales</taxon>
        <taxon>Legionellaceae</taxon>
        <taxon>Legionella</taxon>
    </lineage>
</organism>
<dbReference type="AlphaFoldDB" id="A0A2S6EYR3"/>
<dbReference type="InterPro" id="IPR046799">
    <property type="entry name" value="ROXA-like_wH"/>
</dbReference>
<accession>A0A2S6EYR3</accession>
<dbReference type="RefSeq" id="WP_027227791.1">
    <property type="nucleotide sequence ID" value="NZ_AP024961.1"/>
</dbReference>
<evidence type="ECO:0000256" key="1">
    <source>
        <dbReference type="ARBA" id="ARBA00001954"/>
    </source>
</evidence>
<reference evidence="6 7" key="1">
    <citation type="submission" date="2018-02" db="EMBL/GenBank/DDBJ databases">
        <title>Draft genome sequences of four Legionella pneumophila clinical strains isolated in Ontario.</title>
        <authorList>
            <person name="Fortuna A."/>
            <person name="Ramnarine R."/>
            <person name="Li A."/>
            <person name="Frantz C."/>
            <person name="Mallo G."/>
        </authorList>
    </citation>
    <scope>NUCLEOTIDE SEQUENCE [LARGE SCALE GENOMIC DNA]</scope>
    <source>
        <strain evidence="6 7">LG61</strain>
    </source>
</reference>
<dbReference type="PANTHER" id="PTHR13096:SF8">
    <property type="entry name" value="RIBOSOMAL OXYGENASE 1"/>
    <property type="match status" value="1"/>
</dbReference>
<dbReference type="SUPFAM" id="SSF51197">
    <property type="entry name" value="Clavaminate synthase-like"/>
    <property type="match status" value="1"/>
</dbReference>
<protein>
    <submittedName>
        <fullName evidence="6">Cupin domain-containing protein</fullName>
    </submittedName>
</protein>
<keyword evidence="2" id="KW-0479">Metal-binding</keyword>
<sequence length="395" mass="46522">MVHFQKMTVQTFLKDYWQKKPLIIRQALPDFTNPLTPDELAGLALEEEIESRLVYETPDQSPQWNLKRGPFKESDLIGLPKTHWTLLVQGVDRIVPDVYELLDHFNFIPQWRVDDVMISYATLHGSVGPHYDNYDVFLYQAKGRRLWSLTSKKCHTNNFIKGLELRIMKEFEVEEQFILEEGDMLYLPPHIGHYGIAQSEECMTYSFGYRSYQGQELWDSLGDYLSEHGLFKSLYQDPDWSTLKNTSEITPKAWDNARQLLRQVLENDQLMHSWFGCFATSLDQSAEQYLPPPLEEDELLGLDEFIKELANYQKIVRDASCRFAYIMSDQESQCHFYVNGKKWDSRGVSTNLLSFVANNRFLSLKELKPYLNHKTNQLFLYELWKLQWLQISHDQ</sequence>
<evidence type="ECO:0000256" key="5">
    <source>
        <dbReference type="ARBA" id="ARBA00023004"/>
    </source>
</evidence>
<dbReference type="InterPro" id="IPR039994">
    <property type="entry name" value="NO66-like"/>
</dbReference>
<dbReference type="OrthoDB" id="9764016at2"/>